<reference evidence="1" key="1">
    <citation type="submission" date="2018-09" db="EMBL/GenBank/DDBJ databases">
        <title>whole genome sequence of T. equiperdum IVM-t1 strain.</title>
        <authorList>
            <person name="Suganuma K."/>
        </authorList>
    </citation>
    <scope>NUCLEOTIDE SEQUENCE [LARGE SCALE GENOMIC DNA]</scope>
    <source>
        <strain evidence="1">IVM-t1</strain>
    </source>
</reference>
<organism evidence="1">
    <name type="scientific">Trypanosoma brucei equiperdum</name>
    <dbReference type="NCBI Taxonomy" id="630700"/>
    <lineage>
        <taxon>Eukaryota</taxon>
        <taxon>Discoba</taxon>
        <taxon>Euglenozoa</taxon>
        <taxon>Kinetoplastea</taxon>
        <taxon>Metakinetoplastina</taxon>
        <taxon>Trypanosomatida</taxon>
        <taxon>Trypanosomatidae</taxon>
        <taxon>Trypanosoma</taxon>
    </lineage>
</organism>
<sequence>MIRRTLVTSVRYTRKFAAAATRPSANIAQKVSKVNGATGADGDSIVDKLFVLGCVSAVSGWAVFGPAVQSHH</sequence>
<dbReference type="Proteomes" id="UP000266743">
    <property type="component" value="Chromosome 6"/>
</dbReference>
<evidence type="ECO:0000313" key="1">
    <source>
        <dbReference type="EMBL" id="RHW72048.1"/>
    </source>
</evidence>
<dbReference type="AlphaFoldDB" id="A0A3L6L797"/>
<gene>
    <name evidence="1" type="ORF">DPX39_060054700</name>
</gene>
<accession>A0A3L6L797</accession>
<dbReference type="EMBL" id="QSBY01000006">
    <property type="protein sequence ID" value="RHW72048.1"/>
    <property type="molecule type" value="Genomic_DNA"/>
</dbReference>
<comment type="caution">
    <text evidence="1">The sequence shown here is derived from an EMBL/GenBank/DDBJ whole genome shotgun (WGS) entry which is preliminary data.</text>
</comment>
<name>A0A3L6L797_9TRYP</name>
<protein>
    <submittedName>
        <fullName evidence="1">Uncharacterized protein</fullName>
    </submittedName>
</protein>
<proteinExistence type="predicted"/>